<dbReference type="AlphaFoldDB" id="A0A8X6NDI8"/>
<protein>
    <submittedName>
        <fullName evidence="1">Uncharacterized protein</fullName>
    </submittedName>
</protein>
<evidence type="ECO:0000313" key="1">
    <source>
        <dbReference type="EMBL" id="GFT09553.1"/>
    </source>
</evidence>
<dbReference type="OrthoDB" id="10255522at2759"/>
<sequence>MRCSFQCIRDETYVLSRKQQQHVVNEIKEMRDMVKMEQEVQWKCIVAEVTAERDVIKMERDVLKTERGALKTERDALKTDRDVIKTERDGLLAEIARLKRTLMMVVTNMLM</sequence>
<reference evidence="1" key="1">
    <citation type="submission" date="2020-08" db="EMBL/GenBank/DDBJ databases">
        <title>Multicomponent nature underlies the extraordinary mechanical properties of spider dragline silk.</title>
        <authorList>
            <person name="Kono N."/>
            <person name="Nakamura H."/>
            <person name="Mori M."/>
            <person name="Yoshida Y."/>
            <person name="Ohtoshi R."/>
            <person name="Malay A.D."/>
            <person name="Moran D.A.P."/>
            <person name="Tomita M."/>
            <person name="Numata K."/>
            <person name="Arakawa K."/>
        </authorList>
    </citation>
    <scope>NUCLEOTIDE SEQUENCE</scope>
</reference>
<gene>
    <name evidence="1" type="ORF">NPIL_399501</name>
</gene>
<name>A0A8X6NDI8_NEPPI</name>
<keyword evidence="2" id="KW-1185">Reference proteome</keyword>
<dbReference type="EMBL" id="BMAW01008650">
    <property type="protein sequence ID" value="GFT09553.1"/>
    <property type="molecule type" value="Genomic_DNA"/>
</dbReference>
<comment type="caution">
    <text evidence="1">The sequence shown here is derived from an EMBL/GenBank/DDBJ whole genome shotgun (WGS) entry which is preliminary data.</text>
</comment>
<dbReference type="Proteomes" id="UP000887013">
    <property type="component" value="Unassembled WGS sequence"/>
</dbReference>
<proteinExistence type="predicted"/>
<accession>A0A8X6NDI8</accession>
<organism evidence="1 2">
    <name type="scientific">Nephila pilipes</name>
    <name type="common">Giant wood spider</name>
    <name type="synonym">Nephila maculata</name>
    <dbReference type="NCBI Taxonomy" id="299642"/>
    <lineage>
        <taxon>Eukaryota</taxon>
        <taxon>Metazoa</taxon>
        <taxon>Ecdysozoa</taxon>
        <taxon>Arthropoda</taxon>
        <taxon>Chelicerata</taxon>
        <taxon>Arachnida</taxon>
        <taxon>Araneae</taxon>
        <taxon>Araneomorphae</taxon>
        <taxon>Entelegynae</taxon>
        <taxon>Araneoidea</taxon>
        <taxon>Nephilidae</taxon>
        <taxon>Nephila</taxon>
    </lineage>
</organism>
<evidence type="ECO:0000313" key="2">
    <source>
        <dbReference type="Proteomes" id="UP000887013"/>
    </source>
</evidence>